<comment type="subcellular location">
    <subcellularLocation>
        <location evidence="1">Cell envelope</location>
    </subcellularLocation>
</comment>
<evidence type="ECO:0000256" key="2">
    <source>
        <dbReference type="ARBA" id="ARBA00009477"/>
    </source>
</evidence>
<dbReference type="SUPFAM" id="SSF111369">
    <property type="entry name" value="HlyD-like secretion proteins"/>
    <property type="match status" value="1"/>
</dbReference>
<keyword evidence="3" id="KW-0813">Transport</keyword>
<dbReference type="InterPro" id="IPR058627">
    <property type="entry name" value="MdtA-like_C"/>
</dbReference>
<evidence type="ECO:0000313" key="8">
    <source>
        <dbReference type="EMBL" id="RGN31638.1"/>
    </source>
</evidence>
<sequence>MNRNAKLICMLSLGLGLCACGNNQSQKEEPLTVKTTTVSTQTNETVKEFPILTQPFRTTELSFRVSGPIERLDVYAGNYYRRGETIAEIDPRDYRIRHERAEAIYRQVKAEYERISALYEKNNLSASTYEKARAEYTSAKAAFETSVNELEDTRLVAPFNGYIGEVYVEKFQDVKASHPVVTFIDIDQLKIEAYVTQDIAYRVQPGESVRLALDVQPEVNLEARIAEVSKGTTQNNLSYLVTALLPNKDGRLLAGMSGKIHFEDNPEASCGKADSTAQHKSVYIPQTALCNRPTVGNYVWTVDVNNGTVSQRKVTVSELLPHGHVSITSGLQPGEIIATSGLRFLSDGMKVKIQ</sequence>
<dbReference type="RefSeq" id="WP_117725355.1">
    <property type="nucleotide sequence ID" value="NZ_QSUL01000017.1"/>
</dbReference>
<dbReference type="Proteomes" id="UP000260983">
    <property type="component" value="Unassembled WGS sequence"/>
</dbReference>
<reference evidence="8 9" key="1">
    <citation type="submission" date="2018-08" db="EMBL/GenBank/DDBJ databases">
        <title>A genome reference for cultivated species of the human gut microbiota.</title>
        <authorList>
            <person name="Zou Y."/>
            <person name="Xue W."/>
            <person name="Luo G."/>
        </authorList>
    </citation>
    <scope>NUCLEOTIDE SEQUENCE [LARGE SCALE GENOMIC DNA]</scope>
    <source>
        <strain evidence="8 9">OM05-15BH</strain>
    </source>
</reference>
<feature type="signal peptide" evidence="4">
    <location>
        <begin position="1"/>
        <end position="21"/>
    </location>
</feature>
<feature type="chain" id="PRO_5017593022" evidence="4">
    <location>
        <begin position="22"/>
        <end position="354"/>
    </location>
</feature>
<protein>
    <submittedName>
        <fullName evidence="8">Efflux RND transporter periplasmic adaptor subunit</fullName>
    </submittedName>
</protein>
<dbReference type="Pfam" id="PF25967">
    <property type="entry name" value="RND-MFP_C"/>
    <property type="match status" value="1"/>
</dbReference>
<evidence type="ECO:0000259" key="5">
    <source>
        <dbReference type="Pfam" id="PF25917"/>
    </source>
</evidence>
<evidence type="ECO:0000259" key="7">
    <source>
        <dbReference type="Pfam" id="PF25967"/>
    </source>
</evidence>
<dbReference type="InterPro" id="IPR058625">
    <property type="entry name" value="MdtA-like_BSH"/>
</dbReference>
<dbReference type="PROSITE" id="PS51257">
    <property type="entry name" value="PROKAR_LIPOPROTEIN"/>
    <property type="match status" value="1"/>
</dbReference>
<comment type="caution">
    <text evidence="8">The sequence shown here is derived from an EMBL/GenBank/DDBJ whole genome shotgun (WGS) entry which is preliminary data.</text>
</comment>
<dbReference type="NCBIfam" id="TIGR01730">
    <property type="entry name" value="RND_mfp"/>
    <property type="match status" value="1"/>
</dbReference>
<accession>A0A3E5B214</accession>
<dbReference type="GO" id="GO:1990281">
    <property type="term" value="C:efflux pump complex"/>
    <property type="evidence" value="ECO:0007669"/>
    <property type="project" value="TreeGrafter"/>
</dbReference>
<evidence type="ECO:0000256" key="3">
    <source>
        <dbReference type="ARBA" id="ARBA00022448"/>
    </source>
</evidence>
<dbReference type="EMBL" id="QSUL01000017">
    <property type="protein sequence ID" value="RGN31638.1"/>
    <property type="molecule type" value="Genomic_DNA"/>
</dbReference>
<dbReference type="Gene3D" id="2.40.30.170">
    <property type="match status" value="1"/>
</dbReference>
<evidence type="ECO:0000313" key="9">
    <source>
        <dbReference type="Proteomes" id="UP000260983"/>
    </source>
</evidence>
<dbReference type="AlphaFoldDB" id="A0A3E5B214"/>
<dbReference type="PANTHER" id="PTHR30469">
    <property type="entry name" value="MULTIDRUG RESISTANCE PROTEIN MDTA"/>
    <property type="match status" value="1"/>
</dbReference>
<dbReference type="Gene3D" id="1.10.287.470">
    <property type="entry name" value="Helix hairpin bin"/>
    <property type="match status" value="1"/>
</dbReference>
<feature type="domain" description="Multidrug resistance protein MdtA-like C-terminal permuted SH3" evidence="7">
    <location>
        <begin position="282"/>
        <end position="342"/>
    </location>
</feature>
<feature type="domain" description="CusB-like beta-barrel" evidence="6">
    <location>
        <begin position="191"/>
        <end position="264"/>
    </location>
</feature>
<dbReference type="Pfam" id="PF25954">
    <property type="entry name" value="Beta-barrel_RND_2"/>
    <property type="match status" value="1"/>
</dbReference>
<dbReference type="GO" id="GO:0015562">
    <property type="term" value="F:efflux transmembrane transporter activity"/>
    <property type="evidence" value="ECO:0007669"/>
    <property type="project" value="TreeGrafter"/>
</dbReference>
<dbReference type="PANTHER" id="PTHR30469:SF20">
    <property type="entry name" value="EFFLUX RND TRANSPORTER PERIPLASMIC ADAPTOR SUBUNIT"/>
    <property type="match status" value="1"/>
</dbReference>
<keyword evidence="4" id="KW-0732">Signal</keyword>
<dbReference type="Gene3D" id="2.40.50.100">
    <property type="match status" value="1"/>
</dbReference>
<dbReference type="Pfam" id="PF25917">
    <property type="entry name" value="BSH_RND"/>
    <property type="match status" value="1"/>
</dbReference>
<gene>
    <name evidence="8" type="ORF">DXB65_20300</name>
</gene>
<dbReference type="InterPro" id="IPR058792">
    <property type="entry name" value="Beta-barrel_RND_2"/>
</dbReference>
<proteinExistence type="inferred from homology"/>
<evidence type="ECO:0000256" key="1">
    <source>
        <dbReference type="ARBA" id="ARBA00004196"/>
    </source>
</evidence>
<evidence type="ECO:0000256" key="4">
    <source>
        <dbReference type="SAM" id="SignalP"/>
    </source>
</evidence>
<feature type="domain" description="Multidrug resistance protein MdtA-like barrel-sandwich hybrid" evidence="5">
    <location>
        <begin position="58"/>
        <end position="177"/>
    </location>
</feature>
<evidence type="ECO:0000259" key="6">
    <source>
        <dbReference type="Pfam" id="PF25954"/>
    </source>
</evidence>
<dbReference type="Gene3D" id="2.40.420.20">
    <property type="match status" value="1"/>
</dbReference>
<dbReference type="InterPro" id="IPR006143">
    <property type="entry name" value="RND_pump_MFP"/>
</dbReference>
<organism evidence="8 9">
    <name type="scientific">Bacteroides oleiciplenus</name>
    <dbReference type="NCBI Taxonomy" id="626931"/>
    <lineage>
        <taxon>Bacteria</taxon>
        <taxon>Pseudomonadati</taxon>
        <taxon>Bacteroidota</taxon>
        <taxon>Bacteroidia</taxon>
        <taxon>Bacteroidales</taxon>
        <taxon>Bacteroidaceae</taxon>
        <taxon>Bacteroides</taxon>
    </lineage>
</organism>
<name>A0A3E5B214_9BACE</name>
<comment type="similarity">
    <text evidence="2">Belongs to the membrane fusion protein (MFP) (TC 8.A.1) family.</text>
</comment>